<feature type="domain" description="Putative metallopeptidase" evidence="2">
    <location>
        <begin position="3"/>
        <end position="260"/>
    </location>
</feature>
<name>A0A2D0NDB1_FLAN2</name>
<dbReference type="Proteomes" id="UP000223913">
    <property type="component" value="Unassembled WGS sequence"/>
</dbReference>
<dbReference type="EMBL" id="PDUD01000020">
    <property type="protein sequence ID" value="PHN05763.1"/>
    <property type="molecule type" value="Genomic_DNA"/>
</dbReference>
<dbReference type="InterPro" id="IPR025154">
    <property type="entry name" value="Put_metallopeptidase_dom"/>
</dbReference>
<dbReference type="PANTHER" id="PTHR38730">
    <property type="entry name" value="SLL7028 PROTEIN"/>
    <property type="match status" value="1"/>
</dbReference>
<dbReference type="PANTHER" id="PTHR38730:SF1">
    <property type="entry name" value="SLL7028 PROTEIN"/>
    <property type="match status" value="1"/>
</dbReference>
<gene>
    <name evidence="3" type="ORF">CRP01_14910</name>
</gene>
<protein>
    <recommendedName>
        <fullName evidence="5">Metallopeptidase domain-containing protein</fullName>
    </recommendedName>
</protein>
<organism evidence="3 4">
    <name type="scientific">Flavilitoribacter nigricans (strain ATCC 23147 / DSM 23189 / NBRC 102662 / NCIMB 1420 / SS-2)</name>
    <name type="common">Lewinella nigricans</name>
    <dbReference type="NCBI Taxonomy" id="1122177"/>
    <lineage>
        <taxon>Bacteria</taxon>
        <taxon>Pseudomonadati</taxon>
        <taxon>Bacteroidota</taxon>
        <taxon>Saprospiria</taxon>
        <taxon>Saprospirales</taxon>
        <taxon>Lewinellaceae</taxon>
        <taxon>Flavilitoribacter</taxon>
    </lineage>
</organism>
<dbReference type="Pfam" id="PF13203">
    <property type="entry name" value="DUF2201_N"/>
    <property type="match status" value="1"/>
</dbReference>
<dbReference type="OrthoDB" id="9809382at2"/>
<sequence>MEEKLTQILIEILLREPFFGHLAAKLLRESREDVEETGLVLQSDGTIVLGVNPAFWRLADLDESGRYGAIKHELLHLALLHPFRKREFAQAELYTIAADLVVNQYLSADQLRPDQIRLDRLHSVAWEPNRSLGYYYRKLEAALAGAQKLSKPDQEQIGQWSDPSHPAQQQHQFWADAMDTLDLEQKEALASIWQHQIKGLVEKEVTASFYRLDEPLRELIFRRLGEQAAKVDWKRVLRMFATNSRKMLLKDTIRRPSKRYGTVPGVKIRRHQKLMIALDTSGSLPPAMLSAFLREIHQLWRTGAEMTIVECDDQIHNQYPYRGQKVLDVAGRGSTAFDPPIQLANDLRLDGLIYLTDGFGPIPEVAPRMPMLWLISHQGIRPDSRTWSRLPGRVVKMS</sequence>
<proteinExistence type="predicted"/>
<dbReference type="RefSeq" id="WP_099150853.1">
    <property type="nucleotide sequence ID" value="NZ_PDUD01000020.1"/>
</dbReference>
<comment type="caution">
    <text evidence="3">The sequence shown here is derived from an EMBL/GenBank/DDBJ whole genome shotgun (WGS) entry which is preliminary data.</text>
</comment>
<evidence type="ECO:0000259" key="1">
    <source>
        <dbReference type="Pfam" id="PF09967"/>
    </source>
</evidence>
<dbReference type="Pfam" id="PF09967">
    <property type="entry name" value="DUF2201"/>
    <property type="match status" value="1"/>
</dbReference>
<evidence type="ECO:0000259" key="2">
    <source>
        <dbReference type="Pfam" id="PF13203"/>
    </source>
</evidence>
<dbReference type="AlphaFoldDB" id="A0A2D0NDB1"/>
<dbReference type="InterPro" id="IPR018698">
    <property type="entry name" value="VWA-like_dom"/>
</dbReference>
<evidence type="ECO:0000313" key="3">
    <source>
        <dbReference type="EMBL" id="PHN05763.1"/>
    </source>
</evidence>
<keyword evidence="4" id="KW-1185">Reference proteome</keyword>
<reference evidence="3 4" key="1">
    <citation type="submission" date="2017-10" db="EMBL/GenBank/DDBJ databases">
        <title>The draft genome sequence of Lewinella nigricans NBRC 102662.</title>
        <authorList>
            <person name="Wang K."/>
        </authorList>
    </citation>
    <scope>NUCLEOTIDE SEQUENCE [LARGE SCALE GENOMIC DNA]</scope>
    <source>
        <strain evidence="3 4">NBRC 102662</strain>
    </source>
</reference>
<evidence type="ECO:0000313" key="4">
    <source>
        <dbReference type="Proteomes" id="UP000223913"/>
    </source>
</evidence>
<evidence type="ECO:0008006" key="5">
    <source>
        <dbReference type="Google" id="ProtNLM"/>
    </source>
</evidence>
<accession>A0A2D0NDB1</accession>
<feature type="domain" description="VWA-like" evidence="1">
    <location>
        <begin position="274"/>
        <end position="377"/>
    </location>
</feature>